<organism evidence="2 3">
    <name type="scientific">Spiroplasma phoeniceum P40</name>
    <dbReference type="NCBI Taxonomy" id="1276259"/>
    <lineage>
        <taxon>Bacteria</taxon>
        <taxon>Bacillati</taxon>
        <taxon>Mycoplasmatota</taxon>
        <taxon>Mollicutes</taxon>
        <taxon>Entomoplasmatales</taxon>
        <taxon>Spiroplasmataceae</taxon>
        <taxon>Spiroplasma</taxon>
    </lineage>
</organism>
<name>A0A345DMM1_9MOLU</name>
<dbReference type="Proteomes" id="UP000253689">
    <property type="component" value="Chromosome"/>
</dbReference>
<proteinExistence type="predicted"/>
<feature type="signal peptide" evidence="1">
    <location>
        <begin position="1"/>
        <end position="23"/>
    </location>
</feature>
<evidence type="ECO:0000313" key="2">
    <source>
        <dbReference type="EMBL" id="AXF95459.1"/>
    </source>
</evidence>
<gene>
    <name evidence="2" type="ORF">SDAV_00465</name>
</gene>
<protein>
    <recommendedName>
        <fullName evidence="4">Spiroplasma plectrovirus-related protein</fullName>
    </recommendedName>
</protein>
<dbReference type="EMBL" id="CP031088">
    <property type="protein sequence ID" value="AXF95459.1"/>
    <property type="molecule type" value="Genomic_DNA"/>
</dbReference>
<accession>A0A345DMM1</accession>
<evidence type="ECO:0000256" key="1">
    <source>
        <dbReference type="SAM" id="SignalP"/>
    </source>
</evidence>
<keyword evidence="1" id="KW-0732">Signal</keyword>
<keyword evidence="3" id="KW-1185">Reference proteome</keyword>
<evidence type="ECO:0008006" key="4">
    <source>
        <dbReference type="Google" id="ProtNLM"/>
    </source>
</evidence>
<dbReference type="KEGG" id="sphh:SDAV_00465"/>
<dbReference type="AlphaFoldDB" id="A0A345DMM1"/>
<reference evidence="3" key="1">
    <citation type="submission" date="2018-07" db="EMBL/GenBank/DDBJ databases">
        <title>Complete Genome Sequence of Spiroplasma phoeniceum.</title>
        <authorList>
            <person name="Davis R.E."/>
            <person name="Shao J.Y."/>
            <person name="Zhao Y."/>
            <person name="Silver A."/>
            <person name="Stump z."/>
            <person name="Gasparich G."/>
        </authorList>
    </citation>
    <scope>NUCLEOTIDE SEQUENCE [LARGE SCALE GENOMIC DNA]</scope>
    <source>
        <strain evidence="3">P40</strain>
    </source>
</reference>
<evidence type="ECO:0000313" key="3">
    <source>
        <dbReference type="Proteomes" id="UP000253689"/>
    </source>
</evidence>
<sequence length="177" mass="20372">MKKILGLLSSFTLLTTGITPLMAMMPNNSNNIPESSNRRNQGINDQINEGEDKVFKDTLFHDPEGNFIFEPWVIYFSNKSIKDIKKIFNETPDPAIKIIQVVDHIVTILNEAGNNEDEVKEFITKIDIKNELYVTRFYNNFLNSIKNIFDNPIIMTTSKSLIIILNINGEIKKIFFQ</sequence>
<dbReference type="RefSeq" id="WP_114564379.1">
    <property type="nucleotide sequence ID" value="NZ_CP031088.1"/>
</dbReference>
<feature type="chain" id="PRO_5016939346" description="Spiroplasma plectrovirus-related protein" evidence="1">
    <location>
        <begin position="24"/>
        <end position="177"/>
    </location>
</feature>